<evidence type="ECO:0000256" key="1">
    <source>
        <dbReference type="ARBA" id="ARBA00001971"/>
    </source>
</evidence>
<dbReference type="InterPro" id="IPR036396">
    <property type="entry name" value="Cyt_P450_sf"/>
</dbReference>
<keyword evidence="6 10" id="KW-0560">Oxidoreductase</keyword>
<dbReference type="PROSITE" id="PS00086">
    <property type="entry name" value="CYTOCHROME_P450"/>
    <property type="match status" value="1"/>
</dbReference>
<keyword evidence="5 9" id="KW-0479">Metal-binding</keyword>
<reference evidence="11 12" key="1">
    <citation type="submission" date="2014-04" db="EMBL/GenBank/DDBJ databases">
        <authorList>
            <consortium name="DOE Joint Genome Institute"/>
            <person name="Kuo A."/>
            <person name="Kohler A."/>
            <person name="Nagy L.G."/>
            <person name="Floudas D."/>
            <person name="Copeland A."/>
            <person name="Barry K.W."/>
            <person name="Cichocki N."/>
            <person name="Veneault-Fourrey C."/>
            <person name="LaButti K."/>
            <person name="Lindquist E.A."/>
            <person name="Lipzen A."/>
            <person name="Lundell T."/>
            <person name="Morin E."/>
            <person name="Murat C."/>
            <person name="Sun H."/>
            <person name="Tunlid A."/>
            <person name="Henrissat B."/>
            <person name="Grigoriev I.V."/>
            <person name="Hibbett D.S."/>
            <person name="Martin F."/>
            <person name="Nordberg H.P."/>
            <person name="Cantor M.N."/>
            <person name="Hua S.X."/>
        </authorList>
    </citation>
    <scope>NUCLEOTIDE SEQUENCE [LARGE SCALE GENOMIC DNA]</scope>
    <source>
        <strain evidence="11 12">LaAM-08-1</strain>
    </source>
</reference>
<dbReference type="InterPro" id="IPR002401">
    <property type="entry name" value="Cyt_P450_E_grp-I"/>
</dbReference>
<sequence length="388" mass="43131">MQAAVDIMEREGAALVDRPLSISAGETLSGGMRALLTPAGERFKKMRRALHAHLQPKVVSSYGPVLMCNARQHIFDIIDMPDRHQDHAKRYSASVVMNLAYGKNPKSYDDPDVIAVNRCLTRLGVTLCPGTWKVDIYPFLRCIPGYLKELEDGHAEELALFKRQLSVVKSSMIPQSFGKYLLERQAELELSDDETAYLAGSIAISVGVLAAACYSEAQANVQEELDAVIGRERPPTFADADMLPQTNAFVLESFMCRPNGYLIPKGATVMGNIWAVGRDPEVFPDPEKFNPERWINEEGKVREELKAYTFGFGRRMCPGQYIAAASVFVNTALIHWAFRVKTDPSAPIDDLAFTESENTHPLPFKVNFEPRAAATTEGIRELLEDYGV</sequence>
<dbReference type="Pfam" id="PF00067">
    <property type="entry name" value="p450"/>
    <property type="match status" value="2"/>
</dbReference>
<dbReference type="HOGENOM" id="CLU_001570_2_3_1"/>
<dbReference type="PRINTS" id="PR00463">
    <property type="entry name" value="EP450I"/>
</dbReference>
<evidence type="ECO:0000256" key="6">
    <source>
        <dbReference type="ARBA" id="ARBA00023002"/>
    </source>
</evidence>
<dbReference type="PANTHER" id="PTHR46300">
    <property type="entry name" value="P450, PUTATIVE (EUROFUNG)-RELATED-RELATED"/>
    <property type="match status" value="1"/>
</dbReference>
<dbReference type="SUPFAM" id="SSF48264">
    <property type="entry name" value="Cytochrome P450"/>
    <property type="match status" value="1"/>
</dbReference>
<evidence type="ECO:0000256" key="8">
    <source>
        <dbReference type="ARBA" id="ARBA00023033"/>
    </source>
</evidence>
<dbReference type="PANTHER" id="PTHR46300:SF1">
    <property type="entry name" value="P450, PUTATIVE (EUROFUNG)-RELATED"/>
    <property type="match status" value="1"/>
</dbReference>
<evidence type="ECO:0000313" key="12">
    <source>
        <dbReference type="Proteomes" id="UP000054477"/>
    </source>
</evidence>
<comment type="pathway">
    <text evidence="2">Secondary metabolite biosynthesis.</text>
</comment>
<dbReference type="InterPro" id="IPR001128">
    <property type="entry name" value="Cyt_P450"/>
</dbReference>
<dbReference type="GO" id="GO:0004497">
    <property type="term" value="F:monooxygenase activity"/>
    <property type="evidence" value="ECO:0007669"/>
    <property type="project" value="UniProtKB-KW"/>
</dbReference>
<dbReference type="STRING" id="1095629.A0A0C9X2I6"/>
<accession>A0A0C9X2I6</accession>
<dbReference type="Proteomes" id="UP000054477">
    <property type="component" value="Unassembled WGS sequence"/>
</dbReference>
<dbReference type="GO" id="GO:0016705">
    <property type="term" value="F:oxidoreductase activity, acting on paired donors, with incorporation or reduction of molecular oxygen"/>
    <property type="evidence" value="ECO:0007669"/>
    <property type="project" value="InterPro"/>
</dbReference>
<proteinExistence type="inferred from homology"/>
<name>A0A0C9X2I6_9AGAR</name>
<dbReference type="InterPro" id="IPR050364">
    <property type="entry name" value="Cytochrome_P450_fung"/>
</dbReference>
<evidence type="ECO:0000256" key="7">
    <source>
        <dbReference type="ARBA" id="ARBA00023004"/>
    </source>
</evidence>
<keyword evidence="8 10" id="KW-0503">Monooxygenase</keyword>
<evidence type="ECO:0000256" key="4">
    <source>
        <dbReference type="ARBA" id="ARBA00022617"/>
    </source>
</evidence>
<protein>
    <recommendedName>
        <fullName evidence="13">Cytochrome P450</fullName>
    </recommendedName>
</protein>
<dbReference type="AlphaFoldDB" id="A0A0C9X2I6"/>
<dbReference type="OrthoDB" id="2789670at2759"/>
<evidence type="ECO:0000256" key="3">
    <source>
        <dbReference type="ARBA" id="ARBA00010617"/>
    </source>
</evidence>
<reference evidence="12" key="2">
    <citation type="submission" date="2015-01" db="EMBL/GenBank/DDBJ databases">
        <title>Evolutionary Origins and Diversification of the Mycorrhizal Mutualists.</title>
        <authorList>
            <consortium name="DOE Joint Genome Institute"/>
            <consortium name="Mycorrhizal Genomics Consortium"/>
            <person name="Kohler A."/>
            <person name="Kuo A."/>
            <person name="Nagy L.G."/>
            <person name="Floudas D."/>
            <person name="Copeland A."/>
            <person name="Barry K.W."/>
            <person name="Cichocki N."/>
            <person name="Veneault-Fourrey C."/>
            <person name="LaButti K."/>
            <person name="Lindquist E.A."/>
            <person name="Lipzen A."/>
            <person name="Lundell T."/>
            <person name="Morin E."/>
            <person name="Murat C."/>
            <person name="Riley R."/>
            <person name="Ohm R."/>
            <person name="Sun H."/>
            <person name="Tunlid A."/>
            <person name="Henrissat B."/>
            <person name="Grigoriev I.V."/>
            <person name="Hibbett D.S."/>
            <person name="Martin F."/>
        </authorList>
    </citation>
    <scope>NUCLEOTIDE SEQUENCE [LARGE SCALE GENOMIC DNA]</scope>
    <source>
        <strain evidence="12">LaAM-08-1</strain>
    </source>
</reference>
<keyword evidence="7 9" id="KW-0408">Iron</keyword>
<keyword evidence="4 9" id="KW-0349">Heme</keyword>
<evidence type="ECO:0000256" key="2">
    <source>
        <dbReference type="ARBA" id="ARBA00005179"/>
    </source>
</evidence>
<comment type="similarity">
    <text evidence="3 10">Belongs to the cytochrome P450 family.</text>
</comment>
<evidence type="ECO:0000256" key="5">
    <source>
        <dbReference type="ARBA" id="ARBA00022723"/>
    </source>
</evidence>
<keyword evidence="12" id="KW-1185">Reference proteome</keyword>
<dbReference type="Gene3D" id="1.10.630.10">
    <property type="entry name" value="Cytochrome P450"/>
    <property type="match status" value="1"/>
</dbReference>
<dbReference type="GO" id="GO:0005506">
    <property type="term" value="F:iron ion binding"/>
    <property type="evidence" value="ECO:0007669"/>
    <property type="project" value="InterPro"/>
</dbReference>
<evidence type="ECO:0000313" key="11">
    <source>
        <dbReference type="EMBL" id="KIJ91856.1"/>
    </source>
</evidence>
<dbReference type="GO" id="GO:0020037">
    <property type="term" value="F:heme binding"/>
    <property type="evidence" value="ECO:0007669"/>
    <property type="project" value="InterPro"/>
</dbReference>
<dbReference type="EMBL" id="KN838960">
    <property type="protein sequence ID" value="KIJ91856.1"/>
    <property type="molecule type" value="Genomic_DNA"/>
</dbReference>
<gene>
    <name evidence="11" type="ORF">K443DRAFT_135412</name>
</gene>
<evidence type="ECO:0008006" key="13">
    <source>
        <dbReference type="Google" id="ProtNLM"/>
    </source>
</evidence>
<evidence type="ECO:0000256" key="9">
    <source>
        <dbReference type="PIRSR" id="PIRSR602401-1"/>
    </source>
</evidence>
<evidence type="ECO:0000256" key="10">
    <source>
        <dbReference type="RuleBase" id="RU000461"/>
    </source>
</evidence>
<dbReference type="InterPro" id="IPR017972">
    <property type="entry name" value="Cyt_P450_CS"/>
</dbReference>
<feature type="binding site" description="axial binding residue" evidence="9">
    <location>
        <position position="317"/>
    </location>
    <ligand>
        <name>heme</name>
        <dbReference type="ChEBI" id="CHEBI:30413"/>
    </ligand>
    <ligandPart>
        <name>Fe</name>
        <dbReference type="ChEBI" id="CHEBI:18248"/>
    </ligandPart>
</feature>
<organism evidence="11 12">
    <name type="scientific">Laccaria amethystina LaAM-08-1</name>
    <dbReference type="NCBI Taxonomy" id="1095629"/>
    <lineage>
        <taxon>Eukaryota</taxon>
        <taxon>Fungi</taxon>
        <taxon>Dikarya</taxon>
        <taxon>Basidiomycota</taxon>
        <taxon>Agaricomycotina</taxon>
        <taxon>Agaricomycetes</taxon>
        <taxon>Agaricomycetidae</taxon>
        <taxon>Agaricales</taxon>
        <taxon>Agaricineae</taxon>
        <taxon>Hydnangiaceae</taxon>
        <taxon>Laccaria</taxon>
    </lineage>
</organism>
<comment type="cofactor">
    <cofactor evidence="1 9">
        <name>heme</name>
        <dbReference type="ChEBI" id="CHEBI:30413"/>
    </cofactor>
</comment>